<evidence type="ECO:0000313" key="3">
    <source>
        <dbReference type="Proteomes" id="UP000295244"/>
    </source>
</evidence>
<protein>
    <submittedName>
        <fullName evidence="2">Uncharacterized protein</fullName>
    </submittedName>
</protein>
<feature type="compositionally biased region" description="Basic and acidic residues" evidence="1">
    <location>
        <begin position="34"/>
        <end position="64"/>
    </location>
</feature>
<reference evidence="2 3" key="1">
    <citation type="submission" date="2019-03" db="EMBL/GenBank/DDBJ databases">
        <title>Whole genome sequence of a novel Rubrobacter taiwanensis strain, isolated from Yellowstone National Park.</title>
        <authorList>
            <person name="Freed S."/>
            <person name="Ramaley R.F."/>
            <person name="Kyndt J.A."/>
        </authorList>
    </citation>
    <scope>NUCLEOTIDE SEQUENCE [LARGE SCALE GENOMIC DNA]</scope>
    <source>
        <strain evidence="2 3">Yellowstone</strain>
    </source>
</reference>
<evidence type="ECO:0000256" key="1">
    <source>
        <dbReference type="SAM" id="MobiDB-lite"/>
    </source>
</evidence>
<keyword evidence="3" id="KW-1185">Reference proteome</keyword>
<gene>
    <name evidence="2" type="ORF">E0L93_01570</name>
</gene>
<dbReference type="EMBL" id="SKBU01000003">
    <property type="protein sequence ID" value="TCJ20537.1"/>
    <property type="molecule type" value="Genomic_DNA"/>
</dbReference>
<comment type="caution">
    <text evidence="2">The sequence shown here is derived from an EMBL/GenBank/DDBJ whole genome shotgun (WGS) entry which is preliminary data.</text>
</comment>
<feature type="region of interest" description="Disordered" evidence="1">
    <location>
        <begin position="1"/>
        <end position="64"/>
    </location>
</feature>
<evidence type="ECO:0000313" key="2">
    <source>
        <dbReference type="EMBL" id="TCJ20537.1"/>
    </source>
</evidence>
<sequence length="64" mass="7301">MSSRSRKRSREPLSPEPEATPHVPGEGKGSPSSRQEESREPSEDEEKRRVARRLRDREAGDQES</sequence>
<name>A0A4R1BT19_9ACTN</name>
<dbReference type="Proteomes" id="UP000295244">
    <property type="component" value="Unassembled WGS sequence"/>
</dbReference>
<accession>A0A4R1BT19</accession>
<proteinExistence type="predicted"/>
<organism evidence="2 3">
    <name type="scientific">Rubrobacter taiwanensis</name>
    <dbReference type="NCBI Taxonomy" id="185139"/>
    <lineage>
        <taxon>Bacteria</taxon>
        <taxon>Bacillati</taxon>
        <taxon>Actinomycetota</taxon>
        <taxon>Rubrobacteria</taxon>
        <taxon>Rubrobacterales</taxon>
        <taxon>Rubrobacteraceae</taxon>
        <taxon>Rubrobacter</taxon>
    </lineage>
</organism>
<dbReference type="RefSeq" id="WP_132687536.1">
    <property type="nucleotide sequence ID" value="NZ_SKBU01000003.1"/>
</dbReference>
<dbReference type="AlphaFoldDB" id="A0A4R1BT19"/>